<dbReference type="OrthoDB" id="7475313at2"/>
<dbReference type="AlphaFoldDB" id="A0A2A2SH27"/>
<reference evidence="2" key="1">
    <citation type="submission" date="2017-09" db="EMBL/GenBank/DDBJ databases">
        <authorList>
            <person name="Feng G."/>
            <person name="Zhu H."/>
        </authorList>
    </citation>
    <scope>NUCLEOTIDE SEQUENCE [LARGE SCALE GENOMIC DNA]</scope>
    <source>
        <strain evidence="2">1PNM-20</strain>
    </source>
</reference>
<dbReference type="RefSeq" id="WP_095997077.1">
    <property type="nucleotide sequence ID" value="NZ_NSLI01000002.1"/>
</dbReference>
<proteinExistence type="predicted"/>
<protein>
    <submittedName>
        <fullName evidence="1">HPr-rel-A system PqqD family protein</fullName>
    </submittedName>
</protein>
<organism evidence="1 2">
    <name type="scientific">Sphingomonas lenta</name>
    <dbReference type="NCBI Taxonomy" id="1141887"/>
    <lineage>
        <taxon>Bacteria</taxon>
        <taxon>Pseudomonadati</taxon>
        <taxon>Pseudomonadota</taxon>
        <taxon>Alphaproteobacteria</taxon>
        <taxon>Sphingomonadales</taxon>
        <taxon>Sphingomonadaceae</taxon>
        <taxon>Sphingomonas</taxon>
    </lineage>
</organism>
<dbReference type="Proteomes" id="UP000218151">
    <property type="component" value="Unassembled WGS sequence"/>
</dbReference>
<accession>A0A2A2SH27</accession>
<dbReference type="EMBL" id="NSLI01000002">
    <property type="protein sequence ID" value="PAX08567.1"/>
    <property type="molecule type" value="Genomic_DNA"/>
</dbReference>
<gene>
    <name evidence="1" type="ORF">CKY28_04110</name>
</gene>
<name>A0A2A2SH27_9SPHN</name>
<evidence type="ECO:0000313" key="2">
    <source>
        <dbReference type="Proteomes" id="UP000218151"/>
    </source>
</evidence>
<keyword evidence="2" id="KW-1185">Reference proteome</keyword>
<dbReference type="InterPro" id="IPR027599">
    <property type="entry name" value="PqqD-rel_X"/>
</dbReference>
<comment type="caution">
    <text evidence="1">The sequence shown here is derived from an EMBL/GenBank/DDBJ whole genome shotgun (WGS) entry which is preliminary data.</text>
</comment>
<dbReference type="NCBIfam" id="TIGR04353">
    <property type="entry name" value="PqqD_rel_X"/>
    <property type="match status" value="1"/>
</dbReference>
<sequence>MYRAEPLSSLLIEPLDELTAVYHRASGITHLLGQPAPELLHALQEPATADDLLARLGREFDLADAHRDALLARLDELVTAGLVRTA</sequence>
<evidence type="ECO:0000313" key="1">
    <source>
        <dbReference type="EMBL" id="PAX08567.1"/>
    </source>
</evidence>